<sequence length="183" mass="19699">MHNIPDAERPPRIGSLFSGYGGLDLAVEHVTGGQTIWFSELNEPVARIFAHHWPDAPNLGDITTIDWAGVPPIDVLCGGFPCQDVSTVGKGAGLMPGTRSGLWSYMATAIEALRPRLVVIENVRGLLSARATRQERGDATHDDRNPAATEARATLRELEPDPWSLGDESARPLRALGAVMRSG</sequence>
<dbReference type="InterPro" id="IPR001525">
    <property type="entry name" value="C5_MeTfrase"/>
</dbReference>
<dbReference type="InterPro" id="IPR029063">
    <property type="entry name" value="SAM-dependent_MTases_sf"/>
</dbReference>
<dbReference type="EMBL" id="BAABNP010000012">
    <property type="protein sequence ID" value="GAA5341783.1"/>
    <property type="molecule type" value="Genomic_DNA"/>
</dbReference>
<evidence type="ECO:0000256" key="6">
    <source>
        <dbReference type="PROSITE-ProRule" id="PRU01016"/>
    </source>
</evidence>
<keyword evidence="2 6" id="KW-0489">Methyltransferase</keyword>
<comment type="caution">
    <text evidence="7">The sequence shown here is derived from an EMBL/GenBank/DDBJ whole genome shotgun (WGS) entry which is preliminary data.</text>
</comment>
<name>A0ABP9U6C1_9MICO</name>
<dbReference type="PRINTS" id="PR00105">
    <property type="entry name" value="C5METTRFRASE"/>
</dbReference>
<keyword evidence="5" id="KW-0680">Restriction system</keyword>
<organism evidence="7 8">
    <name type="scientific">Brevibacterium ammoniilyticum</name>
    <dbReference type="NCBI Taxonomy" id="1046555"/>
    <lineage>
        <taxon>Bacteria</taxon>
        <taxon>Bacillati</taxon>
        <taxon>Actinomycetota</taxon>
        <taxon>Actinomycetes</taxon>
        <taxon>Micrococcales</taxon>
        <taxon>Brevibacteriaceae</taxon>
        <taxon>Brevibacterium</taxon>
    </lineage>
</organism>
<gene>
    <name evidence="7" type="ORF">KACC15558_28240</name>
</gene>
<evidence type="ECO:0000256" key="1">
    <source>
        <dbReference type="ARBA" id="ARBA00011975"/>
    </source>
</evidence>
<feature type="active site" evidence="6">
    <location>
        <position position="82"/>
    </location>
</feature>
<dbReference type="PANTHER" id="PTHR10629:SF50">
    <property type="entry name" value="DNA (CYTOSINE-5)-METHYLTRANSFERASE CMT3"/>
    <property type="match status" value="1"/>
</dbReference>
<evidence type="ECO:0000313" key="7">
    <source>
        <dbReference type="EMBL" id="GAA5341783.1"/>
    </source>
</evidence>
<dbReference type="SUPFAM" id="SSF53335">
    <property type="entry name" value="S-adenosyl-L-methionine-dependent methyltransferases"/>
    <property type="match status" value="1"/>
</dbReference>
<reference evidence="7 8" key="1">
    <citation type="submission" date="2024-02" db="EMBL/GenBank/DDBJ databases">
        <title>Characterization of antibiotic resistant novel bacterial strains and their environmental applications.</title>
        <authorList>
            <person name="Manzoor S."/>
            <person name="Abbas S."/>
            <person name="Arshad M."/>
            <person name="Li W.J."/>
            <person name="Ahmed I."/>
        </authorList>
    </citation>
    <scope>NUCLEOTIDE SEQUENCE [LARGE SCALE GENOMIC DNA]</scope>
    <source>
        <strain evidence="7 8">KACC 15558</strain>
    </source>
</reference>
<evidence type="ECO:0000256" key="5">
    <source>
        <dbReference type="ARBA" id="ARBA00022747"/>
    </source>
</evidence>
<evidence type="ECO:0000256" key="4">
    <source>
        <dbReference type="ARBA" id="ARBA00022691"/>
    </source>
</evidence>
<keyword evidence="8" id="KW-1185">Reference proteome</keyword>
<evidence type="ECO:0000256" key="3">
    <source>
        <dbReference type="ARBA" id="ARBA00022679"/>
    </source>
</evidence>
<comment type="similarity">
    <text evidence="6">Belongs to the class I-like SAM-binding methyltransferase superfamily. C5-methyltransferase family.</text>
</comment>
<protein>
    <recommendedName>
        <fullName evidence="1">DNA (cytosine-5-)-methyltransferase</fullName>
        <ecNumber evidence="1">2.1.1.37</ecNumber>
    </recommendedName>
</protein>
<keyword evidence="4 6" id="KW-0949">S-adenosyl-L-methionine</keyword>
<dbReference type="Proteomes" id="UP001498935">
    <property type="component" value="Unassembled WGS sequence"/>
</dbReference>
<dbReference type="InterPro" id="IPR050390">
    <property type="entry name" value="C5-Methyltransferase"/>
</dbReference>
<proteinExistence type="inferred from homology"/>
<dbReference type="RefSeq" id="WP_342038742.1">
    <property type="nucleotide sequence ID" value="NZ_BAABBK010000013.1"/>
</dbReference>
<dbReference type="Pfam" id="PF00145">
    <property type="entry name" value="DNA_methylase"/>
    <property type="match status" value="1"/>
</dbReference>
<dbReference type="Gene3D" id="3.40.50.150">
    <property type="entry name" value="Vaccinia Virus protein VP39"/>
    <property type="match status" value="1"/>
</dbReference>
<keyword evidence="3 6" id="KW-0808">Transferase</keyword>
<dbReference type="PANTHER" id="PTHR10629">
    <property type="entry name" value="CYTOSINE-SPECIFIC METHYLTRANSFERASE"/>
    <property type="match status" value="1"/>
</dbReference>
<dbReference type="PROSITE" id="PS51679">
    <property type="entry name" value="SAM_MT_C5"/>
    <property type="match status" value="1"/>
</dbReference>
<dbReference type="EC" id="2.1.1.37" evidence="1"/>
<evidence type="ECO:0000256" key="2">
    <source>
        <dbReference type="ARBA" id="ARBA00022603"/>
    </source>
</evidence>
<evidence type="ECO:0000313" key="8">
    <source>
        <dbReference type="Proteomes" id="UP001498935"/>
    </source>
</evidence>
<accession>A0ABP9U6C1</accession>